<protein>
    <submittedName>
        <fullName evidence="2">Uncharacterized protein</fullName>
    </submittedName>
</protein>
<dbReference type="EMBL" id="VSRR010016784">
    <property type="protein sequence ID" value="MPC59683.1"/>
    <property type="molecule type" value="Genomic_DNA"/>
</dbReference>
<sequence length="60" mass="6572">MAQSGYANTTRLPRVAGGPTYLRGRRGRLTGDTERRSPGVMSPQRSSLILVAELMLLHMS</sequence>
<gene>
    <name evidence="2" type="ORF">E2C01_053709</name>
</gene>
<comment type="caution">
    <text evidence="2">The sequence shown here is derived from an EMBL/GenBank/DDBJ whole genome shotgun (WGS) entry which is preliminary data.</text>
</comment>
<feature type="compositionally biased region" description="Polar residues" evidence="1">
    <location>
        <begin position="1"/>
        <end position="11"/>
    </location>
</feature>
<dbReference type="Proteomes" id="UP000324222">
    <property type="component" value="Unassembled WGS sequence"/>
</dbReference>
<evidence type="ECO:0000256" key="1">
    <source>
        <dbReference type="SAM" id="MobiDB-lite"/>
    </source>
</evidence>
<accession>A0A5B7GQ29</accession>
<proteinExistence type="predicted"/>
<reference evidence="2 3" key="1">
    <citation type="submission" date="2019-05" db="EMBL/GenBank/DDBJ databases">
        <title>Another draft genome of Portunus trituberculatus and its Hox gene families provides insights of decapod evolution.</title>
        <authorList>
            <person name="Jeong J.-H."/>
            <person name="Song I."/>
            <person name="Kim S."/>
            <person name="Choi T."/>
            <person name="Kim D."/>
            <person name="Ryu S."/>
            <person name="Kim W."/>
        </authorList>
    </citation>
    <scope>NUCLEOTIDE SEQUENCE [LARGE SCALE GENOMIC DNA]</scope>
    <source>
        <tissue evidence="2">Muscle</tissue>
    </source>
</reference>
<feature type="region of interest" description="Disordered" evidence="1">
    <location>
        <begin position="1"/>
        <end position="43"/>
    </location>
</feature>
<keyword evidence="3" id="KW-1185">Reference proteome</keyword>
<organism evidence="2 3">
    <name type="scientific">Portunus trituberculatus</name>
    <name type="common">Swimming crab</name>
    <name type="synonym">Neptunus trituberculatus</name>
    <dbReference type="NCBI Taxonomy" id="210409"/>
    <lineage>
        <taxon>Eukaryota</taxon>
        <taxon>Metazoa</taxon>
        <taxon>Ecdysozoa</taxon>
        <taxon>Arthropoda</taxon>
        <taxon>Crustacea</taxon>
        <taxon>Multicrustacea</taxon>
        <taxon>Malacostraca</taxon>
        <taxon>Eumalacostraca</taxon>
        <taxon>Eucarida</taxon>
        <taxon>Decapoda</taxon>
        <taxon>Pleocyemata</taxon>
        <taxon>Brachyura</taxon>
        <taxon>Eubrachyura</taxon>
        <taxon>Portunoidea</taxon>
        <taxon>Portunidae</taxon>
        <taxon>Portuninae</taxon>
        <taxon>Portunus</taxon>
    </lineage>
</organism>
<evidence type="ECO:0000313" key="2">
    <source>
        <dbReference type="EMBL" id="MPC59683.1"/>
    </source>
</evidence>
<dbReference type="AlphaFoldDB" id="A0A5B7GQ29"/>
<evidence type="ECO:0000313" key="3">
    <source>
        <dbReference type="Proteomes" id="UP000324222"/>
    </source>
</evidence>
<name>A0A5B7GQ29_PORTR</name>